<comment type="caution">
    <text evidence="2">The sequence shown here is derived from an EMBL/GenBank/DDBJ whole genome shotgun (WGS) entry which is preliminary data.</text>
</comment>
<protein>
    <recommendedName>
        <fullName evidence="4">Bacteriocin</fullName>
    </recommendedName>
</protein>
<dbReference type="EMBL" id="BAAAON010000003">
    <property type="protein sequence ID" value="GAA2177001.1"/>
    <property type="molecule type" value="Genomic_DNA"/>
</dbReference>
<evidence type="ECO:0008006" key="4">
    <source>
        <dbReference type="Google" id="ProtNLM"/>
    </source>
</evidence>
<feature type="region of interest" description="Disordered" evidence="1">
    <location>
        <begin position="14"/>
        <end position="36"/>
    </location>
</feature>
<accession>A0ABP5MU77</accession>
<feature type="compositionally biased region" description="Polar residues" evidence="1">
    <location>
        <begin position="14"/>
        <end position="25"/>
    </location>
</feature>
<reference evidence="3" key="1">
    <citation type="journal article" date="2019" name="Int. J. Syst. Evol. Microbiol.">
        <title>The Global Catalogue of Microorganisms (GCM) 10K type strain sequencing project: providing services to taxonomists for standard genome sequencing and annotation.</title>
        <authorList>
            <consortium name="The Broad Institute Genomics Platform"/>
            <consortium name="The Broad Institute Genome Sequencing Center for Infectious Disease"/>
            <person name="Wu L."/>
            <person name="Ma J."/>
        </authorList>
    </citation>
    <scope>NUCLEOTIDE SEQUENCE [LARGE SCALE GENOMIC DNA]</scope>
    <source>
        <strain evidence="3">JCM 14917</strain>
    </source>
</reference>
<sequence length="66" mass="6983">MNIDKQQIIDLLKNQGNQDKAQQADQELPDQVDTERDSGLLEKLGINPQDLLGKLGGGGGIGGLLG</sequence>
<proteinExistence type="predicted"/>
<dbReference type="Proteomes" id="UP001500974">
    <property type="component" value="Unassembled WGS sequence"/>
</dbReference>
<organism evidence="2 3">
    <name type="scientific">Arthrobacter parietis</name>
    <dbReference type="NCBI Taxonomy" id="271434"/>
    <lineage>
        <taxon>Bacteria</taxon>
        <taxon>Bacillati</taxon>
        <taxon>Actinomycetota</taxon>
        <taxon>Actinomycetes</taxon>
        <taxon>Micrococcales</taxon>
        <taxon>Micrococcaceae</taxon>
        <taxon>Arthrobacter</taxon>
    </lineage>
</organism>
<evidence type="ECO:0000256" key="1">
    <source>
        <dbReference type="SAM" id="MobiDB-lite"/>
    </source>
</evidence>
<gene>
    <name evidence="2" type="ORF">GCM10009784_25870</name>
</gene>
<evidence type="ECO:0000313" key="3">
    <source>
        <dbReference type="Proteomes" id="UP001500974"/>
    </source>
</evidence>
<keyword evidence="3" id="KW-1185">Reference proteome</keyword>
<name>A0ABP5MU77_9MICC</name>
<dbReference type="RefSeq" id="WP_056549029.1">
    <property type="nucleotide sequence ID" value="NZ_BAAAON010000003.1"/>
</dbReference>
<evidence type="ECO:0000313" key="2">
    <source>
        <dbReference type="EMBL" id="GAA2177001.1"/>
    </source>
</evidence>